<keyword evidence="4" id="KW-0410">Iron transport</keyword>
<comment type="similarity">
    <text evidence="11 12">Belongs to the TonB-dependent receptor family.</text>
</comment>
<evidence type="ECO:0000256" key="9">
    <source>
        <dbReference type="ARBA" id="ARBA00023136"/>
    </source>
</evidence>
<dbReference type="Gene3D" id="2.40.170.20">
    <property type="entry name" value="TonB-dependent receptor, beta-barrel domain"/>
    <property type="match status" value="1"/>
</dbReference>
<dbReference type="OrthoDB" id="9760333at2"/>
<evidence type="ECO:0000256" key="8">
    <source>
        <dbReference type="ARBA" id="ARBA00023077"/>
    </source>
</evidence>
<keyword evidence="2 11" id="KW-0813">Transport</keyword>
<keyword evidence="9 11" id="KW-0472">Membrane</keyword>
<dbReference type="InterPro" id="IPR039426">
    <property type="entry name" value="TonB-dep_rcpt-like"/>
</dbReference>
<evidence type="ECO:0000256" key="1">
    <source>
        <dbReference type="ARBA" id="ARBA00004571"/>
    </source>
</evidence>
<dbReference type="InterPro" id="IPR000531">
    <property type="entry name" value="Beta-barrel_TonB"/>
</dbReference>
<dbReference type="PANTHER" id="PTHR32552:SF81">
    <property type="entry name" value="TONB-DEPENDENT OUTER MEMBRANE RECEPTOR"/>
    <property type="match status" value="1"/>
</dbReference>
<dbReference type="AlphaFoldDB" id="A0A3D9YNC4"/>
<dbReference type="Proteomes" id="UP000256900">
    <property type="component" value="Unassembled WGS sequence"/>
</dbReference>
<keyword evidence="16" id="KW-1185">Reference proteome</keyword>
<comment type="subcellular location">
    <subcellularLocation>
        <location evidence="1 11">Cell outer membrane</location>
        <topology evidence="1 11">Multi-pass membrane protein</topology>
    </subcellularLocation>
</comment>
<evidence type="ECO:0000256" key="5">
    <source>
        <dbReference type="ARBA" id="ARBA00022692"/>
    </source>
</evidence>
<feature type="domain" description="TonB-dependent receptor-like beta-barrel" evidence="13">
    <location>
        <begin position="251"/>
        <end position="728"/>
    </location>
</feature>
<keyword evidence="7" id="KW-0406">Ion transport</keyword>
<dbReference type="Pfam" id="PF07715">
    <property type="entry name" value="Plug"/>
    <property type="match status" value="1"/>
</dbReference>
<accession>A0A3D9YNC4</accession>
<dbReference type="InterPro" id="IPR012910">
    <property type="entry name" value="Plug_dom"/>
</dbReference>
<keyword evidence="3 11" id="KW-1134">Transmembrane beta strand</keyword>
<evidence type="ECO:0000313" key="15">
    <source>
        <dbReference type="EMBL" id="REF84067.1"/>
    </source>
</evidence>
<keyword evidence="10 11" id="KW-0998">Cell outer membrane</keyword>
<evidence type="ECO:0000256" key="7">
    <source>
        <dbReference type="ARBA" id="ARBA00023065"/>
    </source>
</evidence>
<dbReference type="PANTHER" id="PTHR32552">
    <property type="entry name" value="FERRICHROME IRON RECEPTOR-RELATED"/>
    <property type="match status" value="1"/>
</dbReference>
<dbReference type="GO" id="GO:0006826">
    <property type="term" value="P:iron ion transport"/>
    <property type="evidence" value="ECO:0007669"/>
    <property type="project" value="UniProtKB-KW"/>
</dbReference>
<evidence type="ECO:0000259" key="14">
    <source>
        <dbReference type="Pfam" id="PF07715"/>
    </source>
</evidence>
<evidence type="ECO:0000259" key="13">
    <source>
        <dbReference type="Pfam" id="PF00593"/>
    </source>
</evidence>
<keyword evidence="8 12" id="KW-0798">TonB box</keyword>
<organism evidence="15 16">
    <name type="scientific">Methylovirgula ligni</name>
    <dbReference type="NCBI Taxonomy" id="569860"/>
    <lineage>
        <taxon>Bacteria</taxon>
        <taxon>Pseudomonadati</taxon>
        <taxon>Pseudomonadota</taxon>
        <taxon>Alphaproteobacteria</taxon>
        <taxon>Hyphomicrobiales</taxon>
        <taxon>Beijerinckiaceae</taxon>
        <taxon>Methylovirgula</taxon>
    </lineage>
</organism>
<dbReference type="PROSITE" id="PS52016">
    <property type="entry name" value="TONB_DEPENDENT_REC_3"/>
    <property type="match status" value="1"/>
</dbReference>
<dbReference type="EMBL" id="QUMO01000005">
    <property type="protein sequence ID" value="REF84067.1"/>
    <property type="molecule type" value="Genomic_DNA"/>
</dbReference>
<proteinExistence type="inferred from homology"/>
<evidence type="ECO:0000313" key="16">
    <source>
        <dbReference type="Proteomes" id="UP000256900"/>
    </source>
</evidence>
<dbReference type="InterPro" id="IPR036942">
    <property type="entry name" value="Beta-barrel_TonB_sf"/>
</dbReference>
<protein>
    <submittedName>
        <fullName evidence="15">Iron complex outermembrane receptor protein</fullName>
    </submittedName>
</protein>
<evidence type="ECO:0000256" key="4">
    <source>
        <dbReference type="ARBA" id="ARBA00022496"/>
    </source>
</evidence>
<keyword evidence="5 11" id="KW-0812">Transmembrane</keyword>
<gene>
    <name evidence="15" type="ORF">DES32_2912</name>
</gene>
<evidence type="ECO:0000256" key="12">
    <source>
        <dbReference type="RuleBase" id="RU003357"/>
    </source>
</evidence>
<dbReference type="RefSeq" id="WP_115837438.1">
    <property type="nucleotide sequence ID" value="NZ_CP025086.1"/>
</dbReference>
<evidence type="ECO:0000256" key="11">
    <source>
        <dbReference type="PROSITE-ProRule" id="PRU01360"/>
    </source>
</evidence>
<evidence type="ECO:0000256" key="2">
    <source>
        <dbReference type="ARBA" id="ARBA00022448"/>
    </source>
</evidence>
<dbReference type="GO" id="GO:0009279">
    <property type="term" value="C:cell outer membrane"/>
    <property type="evidence" value="ECO:0007669"/>
    <property type="project" value="UniProtKB-SubCell"/>
</dbReference>
<comment type="caution">
    <text evidence="15">The sequence shown here is derived from an EMBL/GenBank/DDBJ whole genome shotgun (WGS) entry which is preliminary data.</text>
</comment>
<feature type="domain" description="TonB-dependent receptor plug" evidence="14">
    <location>
        <begin position="63"/>
        <end position="166"/>
    </location>
</feature>
<sequence>MAELGQKSIFHFSIRGLTLITSIAAVGDAGDVGSALAQAVNGGDVGDVVVVATTTQQPPPDKSTTVTRLTSKTLDALGATKLNDIISVTPGVFMPQTGITPSHVTIFMRGMGELDQQGHPSVALYLDDVYLPRTLGANLDLLDIDTIDIARGPQGFAYGHSAEAGTINVHTKQPTDTLTETALVGYGSYNEVRSAAIVSGPIIKDEVYGSLAIEHHQRDGYTYDVTNGHHGNNLDTTDFRAKLRFTPTEKLDITTTFDATLDDGDAVLWGDLSRSTNPNIAFSNIDPWNKYHELGVSTVGTYAFTDQLKLKSITAYRSFDDYAAFDNTGDPYAQGIGLLGYSDVFVSQETRLAGDFQRFNFSIGNWASNEDWIRQGTNNGSSTLNPNPNLSTFLPVYTLANQEDKEFAFFGQGTFKATDKLSLTFGGRWNYNYQYSNMQNYSLGPTSAYKVTGYIPDQELLYAYQDYTIGSVPGGTTLNWIDNGSQAWTRFTPKVNVDYQWTPDLATYATFSKGEKDGGFDYRGYSPTGSSQLQDSLAFGPEVVTNYEVGFRSSFLSERVTLNGDAFYDDVSGVQLTTTDPVTLISHRFNAGTGRSKGIELESSVNIVPNLNVSLSGTYLDARLNHFDGVAAQTTYANGLVLNTTPFNGARLPNSPTWQGYLGATYAIPVNAPGQYLIGGNAQYKSFTYNDALNNTVNRIPDQTTFNGFVSYTTPDKRWIFRVDAENILDDRYPQWLAYTVQPKTGTLLYYGVFYNEPRLVVGSVRYVF</sequence>
<keyword evidence="6" id="KW-0408">Iron</keyword>
<name>A0A3D9YNC4_9HYPH</name>
<dbReference type="SUPFAM" id="SSF56935">
    <property type="entry name" value="Porins"/>
    <property type="match status" value="1"/>
</dbReference>
<dbReference type="Pfam" id="PF00593">
    <property type="entry name" value="TonB_dep_Rec_b-barrel"/>
    <property type="match status" value="1"/>
</dbReference>
<evidence type="ECO:0000256" key="3">
    <source>
        <dbReference type="ARBA" id="ARBA00022452"/>
    </source>
</evidence>
<keyword evidence="15" id="KW-0675">Receptor</keyword>
<reference evidence="15 16" key="1">
    <citation type="submission" date="2018-08" db="EMBL/GenBank/DDBJ databases">
        <title>Genomic Encyclopedia of Type Strains, Phase IV (KMG-IV): sequencing the most valuable type-strain genomes for metagenomic binning, comparative biology and taxonomic classification.</title>
        <authorList>
            <person name="Goeker M."/>
        </authorList>
    </citation>
    <scope>NUCLEOTIDE SEQUENCE [LARGE SCALE GENOMIC DNA]</scope>
    <source>
        <strain evidence="15 16">BW863</strain>
    </source>
</reference>
<evidence type="ECO:0000256" key="6">
    <source>
        <dbReference type="ARBA" id="ARBA00023004"/>
    </source>
</evidence>
<evidence type="ECO:0000256" key="10">
    <source>
        <dbReference type="ARBA" id="ARBA00023237"/>
    </source>
</evidence>